<dbReference type="Pfam" id="PF15866">
    <property type="entry name" value="DUF4729"/>
    <property type="match status" value="1"/>
</dbReference>
<sequence length="327" mass="36928">MTGSEADSYYCEICNEQYDIHSLYACYQGHFFCKSCFKQEYYKGKEQRCPHLTCNAWIDNAENTKANRGEPVRISNKMFPQPGLYLDRERQKNSNNVSNVSNFQLSNTSLMSLSKRPLHCPHKDCNRTIAVSSLDSHFRYEHKYVAFIDTHLEARNGLEFFIDDVKLNEILCVVIINIMDKAEVHPVISRTICEKSSSLVPAKPVLVVMATRLQLSQHEQALEKTDDTADMCDCVAQPPSERIFVWIASNIVTKFSYTLAVSTQCNGIRVKYYGPLLTLNENCRSLCAEGKGLILSENHLSGMSGNGTKPLILDILIHSTEEASCTS</sequence>
<dbReference type="SUPFAM" id="SSF57850">
    <property type="entry name" value="RING/U-box"/>
    <property type="match status" value="1"/>
</dbReference>
<comment type="caution">
    <text evidence="2">The sequence shown here is derived from an EMBL/GenBank/DDBJ whole genome shotgun (WGS) entry which is preliminary data.</text>
</comment>
<dbReference type="InterPro" id="IPR013083">
    <property type="entry name" value="Znf_RING/FYVE/PHD"/>
</dbReference>
<name>A0AAW1ME98_POPJA</name>
<feature type="domain" description="DUF4729" evidence="1">
    <location>
        <begin position="119"/>
        <end position="304"/>
    </location>
</feature>
<dbReference type="EMBL" id="JASPKY010000055">
    <property type="protein sequence ID" value="KAK9744672.1"/>
    <property type="molecule type" value="Genomic_DNA"/>
</dbReference>
<evidence type="ECO:0000259" key="1">
    <source>
        <dbReference type="Pfam" id="PF15866"/>
    </source>
</evidence>
<reference evidence="2 3" key="1">
    <citation type="journal article" date="2024" name="BMC Genomics">
        <title>De novo assembly and annotation of Popillia japonica's genome with initial clues to its potential as an invasive pest.</title>
        <authorList>
            <person name="Cucini C."/>
            <person name="Boschi S."/>
            <person name="Funari R."/>
            <person name="Cardaioli E."/>
            <person name="Iannotti N."/>
            <person name="Marturano G."/>
            <person name="Paoli F."/>
            <person name="Bruttini M."/>
            <person name="Carapelli A."/>
            <person name="Frati F."/>
            <person name="Nardi F."/>
        </authorList>
    </citation>
    <scope>NUCLEOTIDE SEQUENCE [LARGE SCALE GENOMIC DNA]</scope>
    <source>
        <strain evidence="2">DMR45628</strain>
    </source>
</reference>
<proteinExistence type="predicted"/>
<dbReference type="AlphaFoldDB" id="A0AAW1ME98"/>
<gene>
    <name evidence="2" type="ORF">QE152_g7523</name>
</gene>
<evidence type="ECO:0000313" key="3">
    <source>
        <dbReference type="Proteomes" id="UP001458880"/>
    </source>
</evidence>
<dbReference type="CDD" id="cd16449">
    <property type="entry name" value="RING-HC"/>
    <property type="match status" value="1"/>
</dbReference>
<protein>
    <recommendedName>
        <fullName evidence="1">DUF4729 domain-containing protein</fullName>
    </recommendedName>
</protein>
<evidence type="ECO:0000313" key="2">
    <source>
        <dbReference type="EMBL" id="KAK9744672.1"/>
    </source>
</evidence>
<keyword evidence="3" id="KW-1185">Reference proteome</keyword>
<dbReference type="Proteomes" id="UP001458880">
    <property type="component" value="Unassembled WGS sequence"/>
</dbReference>
<dbReference type="Gene3D" id="3.30.40.10">
    <property type="entry name" value="Zinc/RING finger domain, C3HC4 (zinc finger)"/>
    <property type="match status" value="1"/>
</dbReference>
<dbReference type="InterPro" id="IPR031732">
    <property type="entry name" value="DUF4729"/>
</dbReference>
<accession>A0AAW1ME98</accession>
<organism evidence="2 3">
    <name type="scientific">Popillia japonica</name>
    <name type="common">Japanese beetle</name>
    <dbReference type="NCBI Taxonomy" id="7064"/>
    <lineage>
        <taxon>Eukaryota</taxon>
        <taxon>Metazoa</taxon>
        <taxon>Ecdysozoa</taxon>
        <taxon>Arthropoda</taxon>
        <taxon>Hexapoda</taxon>
        <taxon>Insecta</taxon>
        <taxon>Pterygota</taxon>
        <taxon>Neoptera</taxon>
        <taxon>Endopterygota</taxon>
        <taxon>Coleoptera</taxon>
        <taxon>Polyphaga</taxon>
        <taxon>Scarabaeiformia</taxon>
        <taxon>Scarabaeidae</taxon>
        <taxon>Rutelinae</taxon>
        <taxon>Popillia</taxon>
    </lineage>
</organism>